<proteinExistence type="inferred from homology"/>
<organism evidence="2">
    <name type="scientific">Fusarium clavum</name>
    <dbReference type="NCBI Taxonomy" id="2594811"/>
    <lineage>
        <taxon>Eukaryota</taxon>
        <taxon>Fungi</taxon>
        <taxon>Dikarya</taxon>
        <taxon>Ascomycota</taxon>
        <taxon>Pezizomycotina</taxon>
        <taxon>Sordariomycetes</taxon>
        <taxon>Hypocreomycetidae</taxon>
        <taxon>Hypocreales</taxon>
        <taxon>Nectriaceae</taxon>
        <taxon>Fusarium</taxon>
        <taxon>Fusarium incarnatum-equiseti species complex</taxon>
    </lineage>
</organism>
<dbReference type="PANTHER" id="PTHR33442:SF5">
    <property type="entry name" value="BIFUNCTIONAL TRANS-3-HYDROXY-L-PROLINE DEHYDRATASE_2-EPIMERASE"/>
    <property type="match status" value="1"/>
</dbReference>
<gene>
    <name evidence="2" type="ORF">BN850_0101670</name>
</gene>
<dbReference type="PANTHER" id="PTHR33442">
    <property type="entry name" value="TRANS-3-HYDROXY-L-PROLINE DEHYDRATASE"/>
    <property type="match status" value="1"/>
</dbReference>
<dbReference type="EMBL" id="CBMI010003308">
    <property type="protein sequence ID" value="CEG05241.1"/>
    <property type="molecule type" value="Genomic_DNA"/>
</dbReference>
<accession>A0A090N5W5</accession>
<comment type="caution">
    <text evidence="2">The sequence shown here is derived from an EMBL/GenBank/DDBJ whole genome shotgun (WGS) entry which is preliminary data.</text>
</comment>
<evidence type="ECO:0000313" key="2">
    <source>
        <dbReference type="EMBL" id="CEG05241.1"/>
    </source>
</evidence>
<evidence type="ECO:0000256" key="1">
    <source>
        <dbReference type="ARBA" id="ARBA00007529"/>
    </source>
</evidence>
<dbReference type="SUPFAM" id="SSF54506">
    <property type="entry name" value="Diaminopimelate epimerase-like"/>
    <property type="match status" value="1"/>
</dbReference>
<protein>
    <submittedName>
        <fullName evidence="2">WGS project CBMI000000000 data, contig CS3069_c003310</fullName>
    </submittedName>
</protein>
<dbReference type="InterPro" id="IPR008794">
    <property type="entry name" value="Pro_racemase_fam"/>
</dbReference>
<reference evidence="2" key="1">
    <citation type="submission" date="2013-05" db="EMBL/GenBank/DDBJ databases">
        <title>Draft genome sequences of six wheat associated Fusarium spp. isolates.</title>
        <authorList>
            <person name="Moolhuijzen P.M."/>
            <person name="Manners J.M."/>
            <person name="Wilcox S."/>
            <person name="Bellgard M.I."/>
            <person name="Gardiner D.M."/>
        </authorList>
    </citation>
    <scope>NUCLEOTIDE SEQUENCE</scope>
    <source>
        <strain evidence="2">CS3069</strain>
    </source>
</reference>
<dbReference type="AlphaFoldDB" id="A0A090N5W5"/>
<dbReference type="Gene3D" id="3.10.310.10">
    <property type="entry name" value="Diaminopimelate Epimerase, Chain A, domain 1"/>
    <property type="match status" value="2"/>
</dbReference>
<name>A0A090N5W5_9HYPO</name>
<dbReference type="GO" id="GO:0047580">
    <property type="term" value="F:4-hydroxyproline epimerase activity"/>
    <property type="evidence" value="ECO:0007669"/>
    <property type="project" value="TreeGrafter"/>
</dbReference>
<comment type="similarity">
    <text evidence="1">Belongs to the proline racemase family.</text>
</comment>
<sequence length="239" mass="25978">MPFKRSFNTVGVHCGGEVCDVVTGGVRDVPGKTMYDKMVYFSQKDDHLRNLLLNEPRGCSAMCHNLLLPPTNPEADYGFIIMEHEEYPPMSGANTVAMVTCLLETGMVEMKEPETVVKLDAPAGLVTAYAKSFVFALDKEIDVPGLGKVKVDIANGGMIYVLVDAASVGLKIKSTEGAKLVEVGERIKRATMDQTDPVHPENSGIHGVTSIEFTEPLYEYKDGKAANNTVVLFSMREGS</sequence>
<dbReference type="Pfam" id="PF05544">
    <property type="entry name" value="Pro_racemase"/>
    <property type="match status" value="1"/>
</dbReference>